<dbReference type="AlphaFoldDB" id="E6QTA6"/>
<name>E6QTA6_9ZZZZ</name>
<comment type="caution">
    <text evidence="1">The sequence shown here is derived from an EMBL/GenBank/DDBJ whole genome shotgun (WGS) entry which is preliminary data.</text>
</comment>
<protein>
    <submittedName>
        <fullName evidence="1">Uncharacterized protein</fullName>
    </submittedName>
</protein>
<proteinExistence type="predicted"/>
<organism evidence="1">
    <name type="scientific">mine drainage metagenome</name>
    <dbReference type="NCBI Taxonomy" id="410659"/>
    <lineage>
        <taxon>unclassified sequences</taxon>
        <taxon>metagenomes</taxon>
        <taxon>ecological metagenomes</taxon>
    </lineage>
</organism>
<sequence length="302" mass="34243">MQQLDIFADSESVQRTNDLMAAWIQFDRNAALRALQALRSVDATHPELANYQAVCDHLASWPTGCDDPSWPRTPTAIQTAVDQLLTQLIPLTQKMGDSGRTLLRKMWADLASASSIAKIDYAEGLTYTAELHWRAEQYAEMVRAAQHVPDADMQAPVQRWLALGHQKCGDNKMARLAALRFAWLAPQQFDMLMTEINNPELTKDWKAFQNDLSDLDATWFPVWCLHEHKADGLNLAPYPQNAGAMAYPILIDLIAQERTGLSKAIFTDRARLKDLGEHFFAFYLQRRSDFHSARNRSMRGNP</sequence>
<gene>
    <name evidence="1" type="ORF">CARN7_1258</name>
</gene>
<accession>E6QTA6</accession>
<dbReference type="EMBL" id="CABR01000084">
    <property type="protein sequence ID" value="CBI10478.1"/>
    <property type="molecule type" value="Genomic_DNA"/>
</dbReference>
<evidence type="ECO:0000313" key="1">
    <source>
        <dbReference type="EMBL" id="CBI10478.1"/>
    </source>
</evidence>
<reference evidence="1" key="1">
    <citation type="submission" date="2009-10" db="EMBL/GenBank/DDBJ databases">
        <title>Diversity of trophic interactions inside an arsenic-rich microbial ecosystem.</title>
        <authorList>
            <person name="Bertin P.N."/>
            <person name="Heinrich-Salmeron A."/>
            <person name="Pelletier E."/>
            <person name="Goulhen-Chollet F."/>
            <person name="Arsene-Ploetze F."/>
            <person name="Gallien S."/>
            <person name="Calteau A."/>
            <person name="Vallenet D."/>
            <person name="Casiot C."/>
            <person name="Chane-Woon-Ming B."/>
            <person name="Giloteaux L."/>
            <person name="Barakat M."/>
            <person name="Bonnefoy V."/>
            <person name="Bruneel O."/>
            <person name="Chandler M."/>
            <person name="Cleiss J."/>
            <person name="Duran R."/>
            <person name="Elbaz-Poulichet F."/>
            <person name="Fonknechten N."/>
            <person name="Lauga B."/>
            <person name="Mornico D."/>
            <person name="Ortet P."/>
            <person name="Schaeffer C."/>
            <person name="Siguier P."/>
            <person name="Alexander Thil Smith A."/>
            <person name="Van Dorsselaer A."/>
            <person name="Weissenbach J."/>
            <person name="Medigue C."/>
            <person name="Le Paslier D."/>
        </authorList>
    </citation>
    <scope>NUCLEOTIDE SEQUENCE</scope>
</reference>